<gene>
    <name evidence="1" type="ORF">TNCV_1285141</name>
</gene>
<organism evidence="1 2">
    <name type="scientific">Trichonephila clavipes</name>
    <name type="common">Golden silk orbweaver</name>
    <name type="synonym">Nephila clavipes</name>
    <dbReference type="NCBI Taxonomy" id="2585209"/>
    <lineage>
        <taxon>Eukaryota</taxon>
        <taxon>Metazoa</taxon>
        <taxon>Ecdysozoa</taxon>
        <taxon>Arthropoda</taxon>
        <taxon>Chelicerata</taxon>
        <taxon>Arachnida</taxon>
        <taxon>Araneae</taxon>
        <taxon>Araneomorphae</taxon>
        <taxon>Entelegynae</taxon>
        <taxon>Araneoidea</taxon>
        <taxon>Nephilidae</taxon>
        <taxon>Trichonephila</taxon>
    </lineage>
</organism>
<name>A0A8X6SLF1_TRICX</name>
<dbReference type="EMBL" id="BMAU01021335">
    <property type="protein sequence ID" value="GFY15869.1"/>
    <property type="molecule type" value="Genomic_DNA"/>
</dbReference>
<proteinExistence type="predicted"/>
<sequence>MRRSDMLNYGPYVRYSICGAKIGWGNTGCCPEWYLIVVEESARSCSFQSGMKGDSRGMKQFLPGSPKRWSGKNKMSVNEKANFCLFWWNLDIARLSGKSVLVDNTIKYKIAISRNGENTMLAYD</sequence>
<comment type="caution">
    <text evidence="1">The sequence shown here is derived from an EMBL/GenBank/DDBJ whole genome shotgun (WGS) entry which is preliminary data.</text>
</comment>
<protein>
    <submittedName>
        <fullName evidence="1">Uncharacterized protein</fullName>
    </submittedName>
</protein>
<accession>A0A8X6SLF1</accession>
<evidence type="ECO:0000313" key="1">
    <source>
        <dbReference type="EMBL" id="GFY15869.1"/>
    </source>
</evidence>
<reference evidence="1" key="1">
    <citation type="submission" date="2020-08" db="EMBL/GenBank/DDBJ databases">
        <title>Multicomponent nature underlies the extraordinary mechanical properties of spider dragline silk.</title>
        <authorList>
            <person name="Kono N."/>
            <person name="Nakamura H."/>
            <person name="Mori M."/>
            <person name="Yoshida Y."/>
            <person name="Ohtoshi R."/>
            <person name="Malay A.D."/>
            <person name="Moran D.A.P."/>
            <person name="Tomita M."/>
            <person name="Numata K."/>
            <person name="Arakawa K."/>
        </authorList>
    </citation>
    <scope>NUCLEOTIDE SEQUENCE</scope>
</reference>
<dbReference type="AlphaFoldDB" id="A0A8X6SLF1"/>
<dbReference type="Proteomes" id="UP000887159">
    <property type="component" value="Unassembled WGS sequence"/>
</dbReference>
<keyword evidence="2" id="KW-1185">Reference proteome</keyword>
<evidence type="ECO:0000313" key="2">
    <source>
        <dbReference type="Proteomes" id="UP000887159"/>
    </source>
</evidence>